<dbReference type="GO" id="GO:0003676">
    <property type="term" value="F:nucleic acid binding"/>
    <property type="evidence" value="ECO:0007669"/>
    <property type="project" value="InterPro"/>
</dbReference>
<organism evidence="2 3">
    <name type="scientific">Xylanibacter ruminicola</name>
    <name type="common">Prevotella ruminicola</name>
    <dbReference type="NCBI Taxonomy" id="839"/>
    <lineage>
        <taxon>Bacteria</taxon>
        <taxon>Pseudomonadati</taxon>
        <taxon>Bacteroidota</taxon>
        <taxon>Bacteroidia</taxon>
        <taxon>Bacteroidales</taxon>
        <taxon>Prevotellaceae</taxon>
        <taxon>Xylanibacter</taxon>
    </lineage>
</organism>
<dbReference type="GO" id="GO:0015074">
    <property type="term" value="P:DNA integration"/>
    <property type="evidence" value="ECO:0007669"/>
    <property type="project" value="InterPro"/>
</dbReference>
<dbReference type="EMBL" id="FRBD01000003">
    <property type="protein sequence ID" value="SHK43322.1"/>
    <property type="molecule type" value="Genomic_DNA"/>
</dbReference>
<name>A0A1M6SEY6_XYLRU</name>
<dbReference type="SUPFAM" id="SSF53098">
    <property type="entry name" value="Ribonuclease H-like"/>
    <property type="match status" value="1"/>
</dbReference>
<dbReference type="NCBIfam" id="NF033516">
    <property type="entry name" value="transpos_IS3"/>
    <property type="match status" value="1"/>
</dbReference>
<dbReference type="InterPro" id="IPR025948">
    <property type="entry name" value="HTH-like_dom"/>
</dbReference>
<dbReference type="Pfam" id="PF00665">
    <property type="entry name" value="rve"/>
    <property type="match status" value="1"/>
</dbReference>
<dbReference type="Pfam" id="PF13276">
    <property type="entry name" value="HTH_21"/>
    <property type="match status" value="1"/>
</dbReference>
<sequence length="272" mass="31957">MDVLLELKKMARSTFYYHLKHGKKKDKYKEVKDMIYTIFHKHKGRYGYRRITLELRNEGRLINHKTVKKLMDELGLKSEVRKVKYRSYKGDVGKTAPNIINRNFTAERPYQKLATDVTQVTIEGRKAYLSPILDMCGGEVLSYVITDTPNLEMVITMLNRMYESVDLPEGVVLHSDQGWHYQHAAYQNSLKKHGIIQSMSRKGNCLDNAMMENFFGIMKSELLYPGKYTSMEVFIKDLKEYIDYYNNERIKLRLKGMSPVQYRTQFQMSNSV</sequence>
<dbReference type="Gene3D" id="3.30.420.10">
    <property type="entry name" value="Ribonuclease H-like superfamily/Ribonuclease H"/>
    <property type="match status" value="1"/>
</dbReference>
<evidence type="ECO:0000313" key="3">
    <source>
        <dbReference type="Proteomes" id="UP000184130"/>
    </source>
</evidence>
<dbReference type="InterPro" id="IPR012337">
    <property type="entry name" value="RNaseH-like_sf"/>
</dbReference>
<dbReference type="Pfam" id="PF13333">
    <property type="entry name" value="rve_2"/>
    <property type="match status" value="1"/>
</dbReference>
<evidence type="ECO:0000259" key="1">
    <source>
        <dbReference type="PROSITE" id="PS50994"/>
    </source>
</evidence>
<dbReference type="InterPro" id="IPR048020">
    <property type="entry name" value="Transpos_IS3"/>
</dbReference>
<dbReference type="InterPro" id="IPR050900">
    <property type="entry name" value="Transposase_IS3/IS150/IS904"/>
</dbReference>
<protein>
    <submittedName>
        <fullName evidence="2">Transposase InsO and inactivated derivatives</fullName>
    </submittedName>
</protein>
<reference evidence="2 3" key="1">
    <citation type="submission" date="2016-11" db="EMBL/GenBank/DDBJ databases">
        <authorList>
            <person name="Jaros S."/>
            <person name="Januszkiewicz K."/>
            <person name="Wedrychowicz H."/>
        </authorList>
    </citation>
    <scope>NUCLEOTIDE SEQUENCE [LARGE SCALE GENOMIC DNA]</scope>
    <source>
        <strain evidence="2 3">KHT3</strain>
    </source>
</reference>
<proteinExistence type="predicted"/>
<dbReference type="InterPro" id="IPR036397">
    <property type="entry name" value="RNaseH_sf"/>
</dbReference>
<dbReference type="PANTHER" id="PTHR46889">
    <property type="entry name" value="TRANSPOSASE INSF FOR INSERTION SEQUENCE IS3B-RELATED"/>
    <property type="match status" value="1"/>
</dbReference>
<dbReference type="PROSITE" id="PS50994">
    <property type="entry name" value="INTEGRASE"/>
    <property type="match status" value="1"/>
</dbReference>
<evidence type="ECO:0000313" key="2">
    <source>
        <dbReference type="EMBL" id="SHK43322.1"/>
    </source>
</evidence>
<dbReference type="Proteomes" id="UP000184130">
    <property type="component" value="Unassembled WGS sequence"/>
</dbReference>
<feature type="domain" description="Integrase catalytic" evidence="1">
    <location>
        <begin position="105"/>
        <end position="267"/>
    </location>
</feature>
<gene>
    <name evidence="2" type="ORF">SAMN05216463_103158</name>
</gene>
<accession>A0A1M6SEY6</accession>
<dbReference type="PANTHER" id="PTHR46889:SF5">
    <property type="entry name" value="INTEGRASE PROTEIN"/>
    <property type="match status" value="1"/>
</dbReference>
<dbReference type="AlphaFoldDB" id="A0A1M6SEY6"/>
<dbReference type="InterPro" id="IPR001584">
    <property type="entry name" value="Integrase_cat-core"/>
</dbReference>